<dbReference type="InterPro" id="IPR019844">
    <property type="entry name" value="CSD_CS"/>
</dbReference>
<dbReference type="InterPro" id="IPR012340">
    <property type="entry name" value="NA-bd_OB-fold"/>
</dbReference>
<dbReference type="GO" id="GO:0005829">
    <property type="term" value="C:cytosol"/>
    <property type="evidence" value="ECO:0007669"/>
    <property type="project" value="UniProtKB-ARBA"/>
</dbReference>
<dbReference type="PROSITE" id="PS00352">
    <property type="entry name" value="CSD_1"/>
    <property type="match status" value="1"/>
</dbReference>
<evidence type="ECO:0000313" key="4">
    <source>
        <dbReference type="EMBL" id="KEQ16713.1"/>
    </source>
</evidence>
<dbReference type="SUPFAM" id="SSF50249">
    <property type="entry name" value="Nucleic acid-binding proteins"/>
    <property type="match status" value="1"/>
</dbReference>
<dbReference type="PANTHER" id="PTHR11544">
    <property type="entry name" value="COLD SHOCK DOMAIN CONTAINING PROTEINS"/>
    <property type="match status" value="1"/>
</dbReference>
<comment type="caution">
    <text evidence="4">The sequence shown here is derived from an EMBL/GenBank/DDBJ whole genome shotgun (WGS) entry which is preliminary data.</text>
</comment>
<protein>
    <recommendedName>
        <fullName evidence="3">CSD domain-containing protein</fullName>
    </recommendedName>
</protein>
<keyword evidence="2" id="KW-0812">Transmembrane</keyword>
<name>A0A081NE40_9GAMM</name>
<dbReference type="SMART" id="SM00357">
    <property type="entry name" value="CSP"/>
    <property type="match status" value="1"/>
</dbReference>
<reference evidence="4 5" key="1">
    <citation type="submission" date="2014-06" db="EMBL/GenBank/DDBJ databases">
        <title>Whole Genome Sequences of Three Symbiotic Endozoicomonas Bacteria.</title>
        <authorList>
            <person name="Neave M.J."/>
            <person name="Apprill A."/>
            <person name="Voolstra C.R."/>
        </authorList>
    </citation>
    <scope>NUCLEOTIDE SEQUENCE [LARGE SCALE GENOMIC DNA]</scope>
    <source>
        <strain evidence="4 5">DSM 25634</strain>
    </source>
</reference>
<dbReference type="Proteomes" id="UP000028073">
    <property type="component" value="Unassembled WGS sequence"/>
</dbReference>
<evidence type="ECO:0000313" key="5">
    <source>
        <dbReference type="Proteomes" id="UP000028073"/>
    </source>
</evidence>
<feature type="domain" description="CSD" evidence="3">
    <location>
        <begin position="127"/>
        <end position="191"/>
    </location>
</feature>
<dbReference type="InterPro" id="IPR050181">
    <property type="entry name" value="Cold_shock_domain"/>
</dbReference>
<organism evidence="4 5">
    <name type="scientific">Endozoicomonas numazuensis</name>
    <dbReference type="NCBI Taxonomy" id="1137799"/>
    <lineage>
        <taxon>Bacteria</taxon>
        <taxon>Pseudomonadati</taxon>
        <taxon>Pseudomonadota</taxon>
        <taxon>Gammaproteobacteria</taxon>
        <taxon>Oceanospirillales</taxon>
        <taxon>Endozoicomonadaceae</taxon>
        <taxon>Endozoicomonas</taxon>
    </lineage>
</organism>
<sequence>MILGILSLAALIVEGSILNVLLGGALAIASATMLLLTAALIHLSLGCYLTVYRCKKSYIQTLASVMLIVATALSAWVMFSHQPLDIGFEPGQLSSLLLVAGVLLHVAINIKSLNPTPLPVEVIDSDRETGTVKWFNVSKGFGFITRDIGEDVFVHYRAIRGEGHRTLSEGQRVEFIVMEKDKGLQAEDVIAAPRGH</sequence>
<dbReference type="InterPro" id="IPR002059">
    <property type="entry name" value="CSP_DNA-bd"/>
</dbReference>
<proteinExistence type="predicted"/>
<feature type="transmembrane region" description="Helical" evidence="2">
    <location>
        <begin position="25"/>
        <end position="51"/>
    </location>
</feature>
<feature type="transmembrane region" description="Helical" evidence="2">
    <location>
        <begin position="58"/>
        <end position="79"/>
    </location>
</feature>
<keyword evidence="5" id="KW-1185">Reference proteome</keyword>
<dbReference type="eggNOG" id="COG1278">
    <property type="taxonomic scope" value="Bacteria"/>
</dbReference>
<gene>
    <name evidence="4" type="ORF">GZ78_18615</name>
</gene>
<dbReference type="STRING" id="1137799.GZ78_18615"/>
<dbReference type="Gene3D" id="2.40.50.140">
    <property type="entry name" value="Nucleic acid-binding proteins"/>
    <property type="match status" value="1"/>
</dbReference>
<dbReference type="GO" id="GO:0003676">
    <property type="term" value="F:nucleic acid binding"/>
    <property type="evidence" value="ECO:0007669"/>
    <property type="project" value="InterPro"/>
</dbReference>
<keyword evidence="2" id="KW-0472">Membrane</keyword>
<evidence type="ECO:0000259" key="3">
    <source>
        <dbReference type="PROSITE" id="PS51857"/>
    </source>
</evidence>
<comment type="subcellular location">
    <subcellularLocation>
        <location evidence="1">Cytoplasm</location>
    </subcellularLocation>
</comment>
<dbReference type="PRINTS" id="PR00050">
    <property type="entry name" value="COLDSHOCK"/>
</dbReference>
<keyword evidence="2" id="KW-1133">Transmembrane helix</keyword>
<dbReference type="Pfam" id="PF00313">
    <property type="entry name" value="CSD"/>
    <property type="match status" value="1"/>
</dbReference>
<dbReference type="AlphaFoldDB" id="A0A081NE40"/>
<accession>A0A081NE40</accession>
<dbReference type="PROSITE" id="PS51857">
    <property type="entry name" value="CSD_2"/>
    <property type="match status" value="1"/>
</dbReference>
<evidence type="ECO:0000256" key="1">
    <source>
        <dbReference type="RuleBase" id="RU000408"/>
    </source>
</evidence>
<dbReference type="InterPro" id="IPR011129">
    <property type="entry name" value="CSD"/>
</dbReference>
<dbReference type="EMBL" id="JOKH01000004">
    <property type="protein sequence ID" value="KEQ16713.1"/>
    <property type="molecule type" value="Genomic_DNA"/>
</dbReference>
<evidence type="ECO:0000256" key="2">
    <source>
        <dbReference type="SAM" id="Phobius"/>
    </source>
</evidence>
<dbReference type="CDD" id="cd04458">
    <property type="entry name" value="CSP_CDS"/>
    <property type="match status" value="1"/>
</dbReference>